<gene>
    <name evidence="2" type="ORF">AYI69_g625</name>
</gene>
<dbReference type="Proteomes" id="UP000187429">
    <property type="component" value="Unassembled WGS sequence"/>
</dbReference>
<proteinExistence type="predicted"/>
<evidence type="ECO:0000313" key="3">
    <source>
        <dbReference type="Proteomes" id="UP000187429"/>
    </source>
</evidence>
<comment type="caution">
    <text evidence="2">The sequence shown here is derived from an EMBL/GenBank/DDBJ whole genome shotgun (WGS) entry which is preliminary data.</text>
</comment>
<dbReference type="InterPro" id="IPR001810">
    <property type="entry name" value="F-box_dom"/>
</dbReference>
<evidence type="ECO:0000313" key="2">
    <source>
        <dbReference type="EMBL" id="OMJ29846.1"/>
    </source>
</evidence>
<organism evidence="2 3">
    <name type="scientific">Smittium culicis</name>
    <dbReference type="NCBI Taxonomy" id="133412"/>
    <lineage>
        <taxon>Eukaryota</taxon>
        <taxon>Fungi</taxon>
        <taxon>Fungi incertae sedis</taxon>
        <taxon>Zoopagomycota</taxon>
        <taxon>Kickxellomycotina</taxon>
        <taxon>Harpellomycetes</taxon>
        <taxon>Harpellales</taxon>
        <taxon>Legeriomycetaceae</taxon>
        <taxon>Smittium</taxon>
    </lineage>
</organism>
<dbReference type="Gene3D" id="1.20.1280.50">
    <property type="match status" value="1"/>
</dbReference>
<dbReference type="OrthoDB" id="5595384at2759"/>
<protein>
    <recommendedName>
        <fullName evidence="1">F-box domain-containing protein</fullName>
    </recommendedName>
</protein>
<evidence type="ECO:0000259" key="1">
    <source>
        <dbReference type="PROSITE" id="PS50181"/>
    </source>
</evidence>
<feature type="domain" description="F-box" evidence="1">
    <location>
        <begin position="35"/>
        <end position="82"/>
    </location>
</feature>
<dbReference type="AlphaFoldDB" id="A0A1R1YST0"/>
<dbReference type="PROSITE" id="PS50181">
    <property type="entry name" value="FBOX"/>
    <property type="match status" value="1"/>
</dbReference>
<name>A0A1R1YST0_9FUNG</name>
<accession>A0A1R1YST0</accession>
<dbReference type="EMBL" id="LSSM01000158">
    <property type="protein sequence ID" value="OMJ29846.1"/>
    <property type="molecule type" value="Genomic_DNA"/>
</dbReference>
<reference evidence="3" key="1">
    <citation type="submission" date="2017-01" db="EMBL/GenBank/DDBJ databases">
        <authorList>
            <person name="Wang Y."/>
            <person name="White M."/>
            <person name="Kvist S."/>
            <person name="Moncalvo J.-M."/>
        </authorList>
    </citation>
    <scope>NUCLEOTIDE SEQUENCE [LARGE SCALE GENOMIC DNA]</scope>
    <source>
        <strain evidence="3">ID-206-W2</strain>
    </source>
</reference>
<sequence length="427" mass="48064">MNSRLKKIKSLIDELNPYEKMIVKKLVLQDSTGKFDILSSVPESISYQIFELLTIKELLTLTTVSSSLYHNIQSSGIINKKISLLDTHEYGLVHTKNQIKSACELKAIYKKEQNWRDGRAKYILKLDESFDRSVNIKTLILKGKYLLATFSNRIVVLYEIGSNFKVTTKFKHHFNIPIYSGICDRSGVLAMVFFCRECVVVDIESGGRVDFRVVSTTGPIACVSISDSFLAIDICFACIYGNTLCIYQLKNSQVELLYSDSLGHGHAFISDRPDIQVYLKNNIVSTLSNTCKQSQILSFCVIVKYSNYVNHYYLTINPSSASSDSIPPKPAFTFKSLSFHNIGTFGCLSAHPYRSICPLNLNRNSVKIINYEHAEFNNKNQVDFDCTNKFDSDDVGDVVTATCNSDLMAVGFSNSQIGLFWFNSPPI</sequence>
<dbReference type="InterPro" id="IPR036047">
    <property type="entry name" value="F-box-like_dom_sf"/>
</dbReference>
<keyword evidence="3" id="KW-1185">Reference proteome</keyword>
<dbReference type="SUPFAM" id="SSF81383">
    <property type="entry name" value="F-box domain"/>
    <property type="match status" value="1"/>
</dbReference>